<evidence type="ECO:0000313" key="3">
    <source>
        <dbReference type="EMBL" id="WWD06421.1"/>
    </source>
</evidence>
<dbReference type="AlphaFoldDB" id="A0AAX4KJ57"/>
<evidence type="ECO:0000259" key="2">
    <source>
        <dbReference type="Pfam" id="PF21671"/>
    </source>
</evidence>
<feature type="signal peptide" evidence="1">
    <location>
        <begin position="1"/>
        <end position="20"/>
    </location>
</feature>
<dbReference type="EMBL" id="CP144089">
    <property type="protein sequence ID" value="WWD06421.1"/>
    <property type="molecule type" value="Genomic_DNA"/>
</dbReference>
<organism evidence="3 4">
    <name type="scientific">Kwoniella europaea PYCC6329</name>
    <dbReference type="NCBI Taxonomy" id="1423913"/>
    <lineage>
        <taxon>Eukaryota</taxon>
        <taxon>Fungi</taxon>
        <taxon>Dikarya</taxon>
        <taxon>Basidiomycota</taxon>
        <taxon>Agaricomycotina</taxon>
        <taxon>Tremellomycetes</taxon>
        <taxon>Tremellales</taxon>
        <taxon>Cryptococcaceae</taxon>
        <taxon>Kwoniella</taxon>
    </lineage>
</organism>
<reference evidence="3 4" key="1">
    <citation type="submission" date="2024-01" db="EMBL/GenBank/DDBJ databases">
        <title>Comparative genomics of Cryptococcus and Kwoniella reveals pathogenesis evolution and contrasting modes of karyotype evolution via chromosome fusion or intercentromeric recombination.</title>
        <authorList>
            <person name="Coelho M.A."/>
            <person name="David-Palma M."/>
            <person name="Shea T."/>
            <person name="Bowers K."/>
            <person name="McGinley-Smith S."/>
            <person name="Mohammad A.W."/>
            <person name="Gnirke A."/>
            <person name="Yurkov A.M."/>
            <person name="Nowrousian M."/>
            <person name="Sun S."/>
            <person name="Cuomo C.A."/>
            <person name="Heitman J."/>
        </authorList>
    </citation>
    <scope>NUCLEOTIDE SEQUENCE [LARGE SCALE GENOMIC DNA]</scope>
    <source>
        <strain evidence="3 4">PYCC6329</strain>
    </source>
</reference>
<dbReference type="GeneID" id="91103312"/>
<keyword evidence="4" id="KW-1185">Reference proteome</keyword>
<gene>
    <name evidence="3" type="ORF">V865_004511</name>
</gene>
<dbReference type="RefSeq" id="XP_066084388.1">
    <property type="nucleotide sequence ID" value="XM_066228291.1"/>
</dbReference>
<dbReference type="PANTHER" id="PTHR35192:SF2">
    <property type="entry name" value="APPLE DOMAIN-CONTAINING PROTEIN"/>
    <property type="match status" value="1"/>
</dbReference>
<dbReference type="Proteomes" id="UP001358614">
    <property type="component" value="Chromosome 1"/>
</dbReference>
<dbReference type="InterPro" id="IPR048661">
    <property type="entry name" value="CPL1-like"/>
</dbReference>
<evidence type="ECO:0000256" key="1">
    <source>
        <dbReference type="SAM" id="SignalP"/>
    </source>
</evidence>
<evidence type="ECO:0000313" key="4">
    <source>
        <dbReference type="Proteomes" id="UP001358614"/>
    </source>
</evidence>
<protein>
    <recommendedName>
        <fullName evidence="2">Protein CPL1-like domain-containing protein</fullName>
    </recommendedName>
</protein>
<keyword evidence="1" id="KW-0732">Signal</keyword>
<sequence length="312" mass="33346">MSTIITGACALLTMVTLVHAQSPVSLGCFTLPSNEPPLGTLLPSPAMNGVDCARQCDIPTPTHERWYGFSLPSSLISINCYCSTTPPPNGDYTSCASSDVYEAYQAESIFTFDGCFSSVCASNFQEFYVDNFDECIGNCFSNNWIITSIAPNQTIHCECGGSYEIPPYNSDDKVDSNNEPNNWRVYRYFSIGPSGIARRGQGNRRSGSQSKRQGLCPEGLTACKTSNGVGTGYECIDTSAEVDSCGGCVHGVYAQDQCHPTNGTTGTGQDCNALPGILPPAVDCIDGRCIAYKCDGTIGYVLQNDTCVLGED</sequence>
<dbReference type="PANTHER" id="PTHR35192">
    <property type="entry name" value="PROTEIN, PUTATIVE-RELATED"/>
    <property type="match status" value="1"/>
</dbReference>
<feature type="chain" id="PRO_5043623803" description="Protein CPL1-like domain-containing protein" evidence="1">
    <location>
        <begin position="21"/>
        <end position="312"/>
    </location>
</feature>
<accession>A0AAX4KJ57</accession>
<dbReference type="Pfam" id="PF21671">
    <property type="entry name" value="CPL1-like"/>
    <property type="match status" value="1"/>
</dbReference>
<dbReference type="KEGG" id="ker:91103312"/>
<feature type="domain" description="Protein CPL1-like" evidence="2">
    <location>
        <begin position="233"/>
        <end position="308"/>
    </location>
</feature>
<proteinExistence type="predicted"/>
<name>A0AAX4KJ57_9TREE</name>
<dbReference type="InterPro" id="IPR038955">
    <property type="entry name" value="PriA/CPL1_fungi"/>
</dbReference>